<sequence>MRISSKLENFVSS</sequence>
<protein>
    <submittedName>
        <fullName evidence="1">Uncharacterized protein</fullName>
    </submittedName>
</protein>
<keyword evidence="2" id="KW-1185">Reference proteome</keyword>
<reference evidence="2" key="1">
    <citation type="submission" date="2014-09" db="EMBL/GenBank/DDBJ databases">
        <authorList>
            <person name="Mudge J."/>
            <person name="Ramaraj T."/>
            <person name="Lindquist I.E."/>
            <person name="Bharti A.K."/>
            <person name="Sundararajan A."/>
            <person name="Cameron C.T."/>
            <person name="Woodward J.E."/>
            <person name="May G.D."/>
            <person name="Brubaker C."/>
            <person name="Broadhvest J."/>
            <person name="Wilkins T.A."/>
        </authorList>
    </citation>
    <scope>NUCLEOTIDE SEQUENCE</scope>
    <source>
        <strain evidence="2">cv. AKA8401</strain>
    </source>
</reference>
<dbReference type="EMBL" id="JRRC01286067">
    <property type="protein sequence ID" value="KHG02673.1"/>
    <property type="molecule type" value="Genomic_DNA"/>
</dbReference>
<organism evidence="1 2">
    <name type="scientific">Gossypium arboreum</name>
    <name type="common">Tree cotton</name>
    <name type="synonym">Gossypium nanking</name>
    <dbReference type="NCBI Taxonomy" id="29729"/>
    <lineage>
        <taxon>Eukaryota</taxon>
        <taxon>Viridiplantae</taxon>
        <taxon>Streptophyta</taxon>
        <taxon>Embryophyta</taxon>
        <taxon>Tracheophyta</taxon>
        <taxon>Spermatophyta</taxon>
        <taxon>Magnoliopsida</taxon>
        <taxon>eudicotyledons</taxon>
        <taxon>Gunneridae</taxon>
        <taxon>Pentapetalae</taxon>
        <taxon>rosids</taxon>
        <taxon>malvids</taxon>
        <taxon>Malvales</taxon>
        <taxon>Malvaceae</taxon>
        <taxon>Malvoideae</taxon>
        <taxon>Gossypium</taxon>
    </lineage>
</organism>
<evidence type="ECO:0000313" key="1">
    <source>
        <dbReference type="EMBL" id="KHG02673.1"/>
    </source>
</evidence>
<dbReference type="Proteomes" id="UP000032142">
    <property type="component" value="Unassembled WGS sequence"/>
</dbReference>
<evidence type="ECO:0000313" key="2">
    <source>
        <dbReference type="Proteomes" id="UP000032142"/>
    </source>
</evidence>
<name>A0A0B0MKJ5_GOSAR</name>
<proteinExistence type="predicted"/>
<gene>
    <name evidence="1" type="ORF">F383_24153</name>
</gene>
<accession>A0A0B0MKJ5</accession>
<comment type="caution">
    <text evidence="1">The sequence shown here is derived from an EMBL/GenBank/DDBJ whole genome shotgun (WGS) entry which is preliminary data.</text>
</comment>